<keyword evidence="2 5" id="KW-0812">Transmembrane</keyword>
<evidence type="ECO:0000256" key="1">
    <source>
        <dbReference type="ARBA" id="ARBA00004141"/>
    </source>
</evidence>
<dbReference type="PANTHER" id="PTHR11453:SF14">
    <property type="entry name" value="ANION EXCHANGE PROTEIN 2"/>
    <property type="match status" value="1"/>
</dbReference>
<evidence type="ECO:0000259" key="7">
    <source>
        <dbReference type="Pfam" id="PF00955"/>
    </source>
</evidence>
<dbReference type="Ensembl" id="ENSPMGT00000004619.1">
    <property type="protein sequence ID" value="ENSPMGP00000004352.1"/>
    <property type="gene ID" value="ENSPMGG00000003686.1"/>
</dbReference>
<feature type="transmembrane region" description="Helical" evidence="5">
    <location>
        <begin position="109"/>
        <end position="132"/>
    </location>
</feature>
<reference evidence="8" key="2">
    <citation type="submission" date="2025-09" db="UniProtKB">
        <authorList>
            <consortium name="Ensembl"/>
        </authorList>
    </citation>
    <scope>IDENTIFICATION</scope>
</reference>
<feature type="signal peptide" evidence="6">
    <location>
        <begin position="1"/>
        <end position="24"/>
    </location>
</feature>
<dbReference type="GO" id="GO:0051453">
    <property type="term" value="P:regulation of intracellular pH"/>
    <property type="evidence" value="ECO:0007669"/>
    <property type="project" value="TreeGrafter"/>
</dbReference>
<dbReference type="InterPro" id="IPR011531">
    <property type="entry name" value="HCO3_transpt-like_TM_dom"/>
</dbReference>
<comment type="subcellular location">
    <subcellularLocation>
        <location evidence="1">Membrane</location>
        <topology evidence="1">Multi-pass membrane protein</topology>
    </subcellularLocation>
</comment>
<proteinExistence type="predicted"/>
<keyword evidence="9" id="KW-1185">Reference proteome</keyword>
<evidence type="ECO:0000256" key="2">
    <source>
        <dbReference type="ARBA" id="ARBA00022692"/>
    </source>
</evidence>
<evidence type="ECO:0000256" key="3">
    <source>
        <dbReference type="ARBA" id="ARBA00022989"/>
    </source>
</evidence>
<dbReference type="GO" id="GO:0016323">
    <property type="term" value="C:basolateral plasma membrane"/>
    <property type="evidence" value="ECO:0007669"/>
    <property type="project" value="TreeGrafter"/>
</dbReference>
<dbReference type="Proteomes" id="UP000261520">
    <property type="component" value="Unplaced"/>
</dbReference>
<dbReference type="GO" id="GO:0006820">
    <property type="term" value="P:monoatomic anion transport"/>
    <property type="evidence" value="ECO:0007669"/>
    <property type="project" value="InterPro"/>
</dbReference>
<feature type="chain" id="PRO_5017195294" description="Bicarbonate transporter-like transmembrane domain-containing protein" evidence="6">
    <location>
        <begin position="25"/>
        <end position="219"/>
    </location>
</feature>
<dbReference type="Pfam" id="PF00955">
    <property type="entry name" value="HCO3_cotransp"/>
    <property type="match status" value="1"/>
</dbReference>
<reference evidence="8" key="1">
    <citation type="submission" date="2025-08" db="UniProtKB">
        <authorList>
            <consortium name="Ensembl"/>
        </authorList>
    </citation>
    <scope>IDENTIFICATION</scope>
</reference>
<dbReference type="AlphaFoldDB" id="A0A3B3ZIA4"/>
<evidence type="ECO:0000313" key="8">
    <source>
        <dbReference type="Ensembl" id="ENSPMGP00000004352.1"/>
    </source>
</evidence>
<dbReference type="STRING" id="409849.ENSPMGP00000004352"/>
<sequence>MAAASVLPALLVFILLFMESQITALIVSKRVVKGTGFHVDLLIIVLVGGVSALFGLPWLSAATVRSVTHANALSITKSRPQEEKSRFVVALLVGLSVLVAGLLRQIPVSVLFGVFLYMGVMSLQGIQLTERIQLLLMPTKHHPKSGYVRPWRLHLYTCLQITCLALLWLVMASPLALAFPFVLLLTVPLRKLLLPLLFTSRELQLVPADDAQVRTVYNT</sequence>
<dbReference type="GO" id="GO:0005452">
    <property type="term" value="F:solute:inorganic anion antiporter activity"/>
    <property type="evidence" value="ECO:0007669"/>
    <property type="project" value="InterPro"/>
</dbReference>
<organism evidence="8 9">
    <name type="scientific">Periophthalmus magnuspinnatus</name>
    <dbReference type="NCBI Taxonomy" id="409849"/>
    <lineage>
        <taxon>Eukaryota</taxon>
        <taxon>Metazoa</taxon>
        <taxon>Chordata</taxon>
        <taxon>Craniata</taxon>
        <taxon>Vertebrata</taxon>
        <taxon>Euteleostomi</taxon>
        <taxon>Actinopterygii</taxon>
        <taxon>Neopterygii</taxon>
        <taxon>Teleostei</taxon>
        <taxon>Neoteleostei</taxon>
        <taxon>Acanthomorphata</taxon>
        <taxon>Gobiaria</taxon>
        <taxon>Gobiiformes</taxon>
        <taxon>Gobioidei</taxon>
        <taxon>Gobiidae</taxon>
        <taxon>Oxudercinae</taxon>
        <taxon>Periophthalmus</taxon>
    </lineage>
</organism>
<name>A0A3B3ZIA4_9GOBI</name>
<keyword evidence="3 5" id="KW-1133">Transmembrane helix</keyword>
<feature type="transmembrane region" description="Helical" evidence="5">
    <location>
        <begin position="85"/>
        <end position="103"/>
    </location>
</feature>
<protein>
    <recommendedName>
        <fullName evidence="7">Bicarbonate transporter-like transmembrane domain-containing protein</fullName>
    </recommendedName>
</protein>
<dbReference type="GO" id="GO:0015701">
    <property type="term" value="P:bicarbonate transport"/>
    <property type="evidence" value="ECO:0007669"/>
    <property type="project" value="TreeGrafter"/>
</dbReference>
<keyword evidence="4 5" id="KW-0472">Membrane</keyword>
<evidence type="ECO:0000256" key="4">
    <source>
        <dbReference type="ARBA" id="ARBA00023136"/>
    </source>
</evidence>
<dbReference type="InterPro" id="IPR003020">
    <property type="entry name" value="HCO3_transpt_euk"/>
</dbReference>
<dbReference type="PANTHER" id="PTHR11453">
    <property type="entry name" value="ANION EXCHANGE PROTEIN"/>
    <property type="match status" value="1"/>
</dbReference>
<evidence type="ECO:0000256" key="6">
    <source>
        <dbReference type="SAM" id="SignalP"/>
    </source>
</evidence>
<feature type="transmembrane region" description="Helical" evidence="5">
    <location>
        <begin position="41"/>
        <end position="64"/>
    </location>
</feature>
<dbReference type="GO" id="GO:0016324">
    <property type="term" value="C:apical plasma membrane"/>
    <property type="evidence" value="ECO:0007669"/>
    <property type="project" value="TreeGrafter"/>
</dbReference>
<evidence type="ECO:0000313" key="9">
    <source>
        <dbReference type="Proteomes" id="UP000261520"/>
    </source>
</evidence>
<accession>A0A3B3ZIA4</accession>
<keyword evidence="6" id="KW-0732">Signal</keyword>
<feature type="domain" description="Bicarbonate transporter-like transmembrane" evidence="7">
    <location>
        <begin position="2"/>
        <end position="207"/>
    </location>
</feature>
<evidence type="ECO:0000256" key="5">
    <source>
        <dbReference type="SAM" id="Phobius"/>
    </source>
</evidence>